<feature type="compositionally biased region" description="Polar residues" evidence="1">
    <location>
        <begin position="85"/>
        <end position="94"/>
    </location>
</feature>
<proteinExistence type="predicted"/>
<dbReference type="Proteomes" id="UP000290572">
    <property type="component" value="Unassembled WGS sequence"/>
</dbReference>
<comment type="caution">
    <text evidence="2">The sequence shown here is derived from an EMBL/GenBank/DDBJ whole genome shotgun (WGS) entry which is preliminary data.</text>
</comment>
<keyword evidence="3" id="KW-1185">Reference proteome</keyword>
<protein>
    <submittedName>
        <fullName evidence="2">Uncharacterized protein</fullName>
    </submittedName>
</protein>
<evidence type="ECO:0000313" key="2">
    <source>
        <dbReference type="EMBL" id="RXN17397.1"/>
    </source>
</evidence>
<organism evidence="2 3">
    <name type="scientific">Labeo rohita</name>
    <name type="common">Indian major carp</name>
    <name type="synonym">Cyprinus rohita</name>
    <dbReference type="NCBI Taxonomy" id="84645"/>
    <lineage>
        <taxon>Eukaryota</taxon>
        <taxon>Metazoa</taxon>
        <taxon>Chordata</taxon>
        <taxon>Craniata</taxon>
        <taxon>Vertebrata</taxon>
        <taxon>Euteleostomi</taxon>
        <taxon>Actinopterygii</taxon>
        <taxon>Neopterygii</taxon>
        <taxon>Teleostei</taxon>
        <taxon>Ostariophysi</taxon>
        <taxon>Cypriniformes</taxon>
        <taxon>Cyprinidae</taxon>
        <taxon>Labeoninae</taxon>
        <taxon>Labeonini</taxon>
        <taxon>Labeo</taxon>
    </lineage>
</organism>
<feature type="compositionally biased region" description="Basic residues" evidence="1">
    <location>
        <begin position="68"/>
        <end position="84"/>
    </location>
</feature>
<reference evidence="2 3" key="1">
    <citation type="submission" date="2018-03" db="EMBL/GenBank/DDBJ databases">
        <title>Draft genome sequence of Rohu Carp (Labeo rohita).</title>
        <authorList>
            <person name="Das P."/>
            <person name="Kushwaha B."/>
            <person name="Joshi C.G."/>
            <person name="Kumar D."/>
            <person name="Nagpure N.S."/>
            <person name="Sahoo L."/>
            <person name="Das S.P."/>
            <person name="Bit A."/>
            <person name="Patnaik S."/>
            <person name="Meher P.K."/>
            <person name="Jayasankar P."/>
            <person name="Koringa P.G."/>
            <person name="Patel N.V."/>
            <person name="Hinsu A.T."/>
            <person name="Kumar R."/>
            <person name="Pandey M."/>
            <person name="Agarwal S."/>
            <person name="Srivastava S."/>
            <person name="Singh M."/>
            <person name="Iquebal M.A."/>
            <person name="Jaiswal S."/>
            <person name="Angadi U.B."/>
            <person name="Kumar N."/>
            <person name="Raza M."/>
            <person name="Shah T.M."/>
            <person name="Rai A."/>
            <person name="Jena J.K."/>
        </authorList>
    </citation>
    <scope>NUCLEOTIDE SEQUENCE [LARGE SCALE GENOMIC DNA]</scope>
    <source>
        <strain evidence="2">DASCIFA01</strain>
        <tissue evidence="2">Testis</tissue>
    </source>
</reference>
<feature type="region of interest" description="Disordered" evidence="1">
    <location>
        <begin position="22"/>
        <end position="94"/>
    </location>
</feature>
<evidence type="ECO:0000313" key="3">
    <source>
        <dbReference type="Proteomes" id="UP000290572"/>
    </source>
</evidence>
<gene>
    <name evidence="2" type="ORF">ROHU_026907</name>
</gene>
<name>A0A498MKA1_LABRO</name>
<evidence type="ECO:0000256" key="1">
    <source>
        <dbReference type="SAM" id="MobiDB-lite"/>
    </source>
</evidence>
<accession>A0A498MKA1</accession>
<sequence length="94" mass="10318">MARGHGSSMTVDAGRVASVCNAHMRRCTDSRKLTDGRKAPRRGSRDPAARIGHPFSPPPETGEAAREMKRKAGRRKCHRIRQKQRNLSNGDAAA</sequence>
<feature type="compositionally biased region" description="Basic and acidic residues" evidence="1">
    <location>
        <begin position="26"/>
        <end position="48"/>
    </location>
</feature>
<dbReference type="EMBL" id="QBIY01012747">
    <property type="protein sequence ID" value="RXN17397.1"/>
    <property type="molecule type" value="Genomic_DNA"/>
</dbReference>
<dbReference type="AlphaFoldDB" id="A0A498MKA1"/>